<keyword evidence="1" id="KW-0614">Plasmid</keyword>
<reference evidence="1" key="1">
    <citation type="submission" date="2024-06" db="EMBL/GenBank/DDBJ databases">
        <title>Prevalence and characterization of methicillin-resistant Macrococcus spp. in food producing animals and meat in Switzerland in 2019.</title>
        <authorList>
            <person name="Keller J.E."/>
            <person name="Schwendener S."/>
            <person name="Neuenschwander J."/>
            <person name="Overesch G."/>
            <person name="Perreten V."/>
        </authorList>
    </citation>
    <scope>NUCLEOTIDE SEQUENCE</scope>
    <source>
        <strain evidence="1">19Msa1099</strain>
        <plasmid evidence="1">p19Msa1047_11</plasmid>
    </source>
</reference>
<sequence>MSSLEVGEIFGSRYYIKQVKPGNVGEVRFNVYQEMSPGGVTNVINGLRRRNKAYRRLGDRELVIKIDEEHSAFLYKFNIDAEVLSNFKMNMNNIKTLNVE</sequence>
<accession>A0AAT9P9Y3</accession>
<proteinExistence type="predicted"/>
<dbReference type="EMBL" id="CP079956">
    <property type="protein sequence ID" value="QYA34057.1"/>
    <property type="molecule type" value="Genomic_DNA"/>
</dbReference>
<dbReference type="AlphaFoldDB" id="A0AAT9P9Y3"/>
<organism evidence="1">
    <name type="scientific">Macrococcus psychrotolerans</name>
    <dbReference type="NCBI Taxonomy" id="3039389"/>
    <lineage>
        <taxon>Bacteria</taxon>
        <taxon>Bacillati</taxon>
        <taxon>Bacillota</taxon>
        <taxon>Bacilli</taxon>
        <taxon>Bacillales</taxon>
        <taxon>Staphylococcaceae</taxon>
        <taxon>Macrococcus</taxon>
    </lineage>
</organism>
<gene>
    <name evidence="1" type="ORF">KYI10_11705</name>
</gene>
<geneLocation type="plasmid" evidence="1">
    <name>p19Msa1047_11</name>
</geneLocation>
<protein>
    <submittedName>
        <fullName evidence="1">Uncharacterized protein</fullName>
    </submittedName>
</protein>
<name>A0AAT9P9Y3_9STAP</name>
<evidence type="ECO:0000313" key="1">
    <source>
        <dbReference type="EMBL" id="QYA34057.1"/>
    </source>
</evidence>